<sequence length="189" mass="20638">MCFKEHSAAKTDLTIKADEPTRTHVTPDTTRSQGEPPRPAGWVVDVKGVRMATSVTVTGTEQFRDIAVRLKEAGHGELRRELARAMRDAAAPVVQDAQERVRSLPVVGVGGGASARAARSRHALRGRRVLSDRVKMRAHLRSGLRDTIARAVRAQVSTSGESARVRVQVHKTVLPPRQRTLPGHLNTGR</sequence>
<gene>
    <name evidence="2" type="ORF">EV192_109117</name>
</gene>
<keyword evidence="3" id="KW-1185">Reference proteome</keyword>
<feature type="region of interest" description="Disordered" evidence="1">
    <location>
        <begin position="1"/>
        <end position="40"/>
    </location>
</feature>
<name>A0A4R2J7L2_9PSEU</name>
<dbReference type="Proteomes" id="UP000295680">
    <property type="component" value="Unassembled WGS sequence"/>
</dbReference>
<dbReference type="AlphaFoldDB" id="A0A4R2J7L2"/>
<evidence type="ECO:0000256" key="1">
    <source>
        <dbReference type="SAM" id="MobiDB-lite"/>
    </source>
</evidence>
<proteinExistence type="predicted"/>
<feature type="compositionally biased region" description="Polar residues" evidence="1">
    <location>
        <begin position="23"/>
        <end position="33"/>
    </location>
</feature>
<comment type="caution">
    <text evidence="2">The sequence shown here is derived from an EMBL/GenBank/DDBJ whole genome shotgun (WGS) entry which is preliminary data.</text>
</comment>
<feature type="compositionally biased region" description="Basic and acidic residues" evidence="1">
    <location>
        <begin position="1"/>
        <end position="22"/>
    </location>
</feature>
<reference evidence="2 3" key="1">
    <citation type="submission" date="2019-03" db="EMBL/GenBank/DDBJ databases">
        <title>Genomic Encyclopedia of Type Strains, Phase IV (KMG-IV): sequencing the most valuable type-strain genomes for metagenomic binning, comparative biology and taxonomic classification.</title>
        <authorList>
            <person name="Goeker M."/>
        </authorList>
    </citation>
    <scope>NUCLEOTIDE SEQUENCE [LARGE SCALE GENOMIC DNA]</scope>
    <source>
        <strain evidence="2 3">DSM 45934</strain>
    </source>
</reference>
<protein>
    <submittedName>
        <fullName evidence="2">Uncharacterized protein</fullName>
    </submittedName>
</protein>
<organism evidence="2 3">
    <name type="scientific">Actinocrispum wychmicini</name>
    <dbReference type="NCBI Taxonomy" id="1213861"/>
    <lineage>
        <taxon>Bacteria</taxon>
        <taxon>Bacillati</taxon>
        <taxon>Actinomycetota</taxon>
        <taxon>Actinomycetes</taxon>
        <taxon>Pseudonocardiales</taxon>
        <taxon>Pseudonocardiaceae</taxon>
        <taxon>Actinocrispum</taxon>
    </lineage>
</organism>
<accession>A0A4R2J7L2</accession>
<evidence type="ECO:0000313" key="2">
    <source>
        <dbReference type="EMBL" id="TCO54137.1"/>
    </source>
</evidence>
<evidence type="ECO:0000313" key="3">
    <source>
        <dbReference type="Proteomes" id="UP000295680"/>
    </source>
</evidence>
<dbReference type="EMBL" id="SLWS01000009">
    <property type="protein sequence ID" value="TCO54137.1"/>
    <property type="molecule type" value="Genomic_DNA"/>
</dbReference>